<name>A0A444V290_ACIRT</name>
<organism evidence="16 17">
    <name type="scientific">Acipenser ruthenus</name>
    <name type="common">Sterlet sturgeon</name>
    <dbReference type="NCBI Taxonomy" id="7906"/>
    <lineage>
        <taxon>Eukaryota</taxon>
        <taxon>Metazoa</taxon>
        <taxon>Chordata</taxon>
        <taxon>Craniata</taxon>
        <taxon>Vertebrata</taxon>
        <taxon>Euteleostomi</taxon>
        <taxon>Actinopterygii</taxon>
        <taxon>Chondrostei</taxon>
        <taxon>Acipenseriformes</taxon>
        <taxon>Acipenseridae</taxon>
        <taxon>Acipenser</taxon>
    </lineage>
</organism>
<dbReference type="FunFam" id="3.30.40.10:FF:000069">
    <property type="entry name" value="E3 ubiquitin-protein ligase RNF115"/>
    <property type="match status" value="1"/>
</dbReference>
<dbReference type="GO" id="GO:0005634">
    <property type="term" value="C:nucleus"/>
    <property type="evidence" value="ECO:0007669"/>
    <property type="project" value="UniProtKB-SubCell"/>
</dbReference>
<evidence type="ECO:0000256" key="7">
    <source>
        <dbReference type="ARBA" id="ARBA00022679"/>
    </source>
</evidence>
<dbReference type="SUPFAM" id="SSF57850">
    <property type="entry name" value="RING/U-box"/>
    <property type="match status" value="1"/>
</dbReference>
<evidence type="ECO:0000256" key="9">
    <source>
        <dbReference type="ARBA" id="ARBA00022771"/>
    </source>
</evidence>
<keyword evidence="10" id="KW-0833">Ubl conjugation pathway</keyword>
<dbReference type="Pfam" id="PF14369">
    <property type="entry name" value="Zn_ribbon_19"/>
    <property type="match status" value="1"/>
</dbReference>
<evidence type="ECO:0000256" key="5">
    <source>
        <dbReference type="ARBA" id="ARBA00012483"/>
    </source>
</evidence>
<dbReference type="Proteomes" id="UP000289886">
    <property type="component" value="Unassembled WGS sequence"/>
</dbReference>
<evidence type="ECO:0000313" key="16">
    <source>
        <dbReference type="EMBL" id="RXM94555.1"/>
    </source>
</evidence>
<dbReference type="InterPro" id="IPR013083">
    <property type="entry name" value="Znf_RING/FYVE/PHD"/>
</dbReference>
<keyword evidence="6" id="KW-0963">Cytoplasm</keyword>
<dbReference type="Gene3D" id="3.30.40.10">
    <property type="entry name" value="Zinc/RING finger domain, C3HC4 (zinc finger)"/>
    <property type="match status" value="1"/>
</dbReference>
<feature type="domain" description="RING-type" evidence="15">
    <location>
        <begin position="210"/>
        <end position="248"/>
    </location>
</feature>
<dbReference type="InterPro" id="IPR039525">
    <property type="entry name" value="RNF126-like_zinc-ribbon"/>
</dbReference>
<dbReference type="Pfam" id="PF13639">
    <property type="entry name" value="zf-RING_2"/>
    <property type="match status" value="1"/>
</dbReference>
<evidence type="ECO:0000256" key="2">
    <source>
        <dbReference type="ARBA" id="ARBA00004123"/>
    </source>
</evidence>
<reference evidence="16 17" key="1">
    <citation type="submission" date="2019-01" db="EMBL/GenBank/DDBJ databases">
        <title>Draft Genome and Complete Hox-Cluster Characterization of the Sterlet Sturgeon (Acipenser ruthenus).</title>
        <authorList>
            <person name="Wei Q."/>
        </authorList>
    </citation>
    <scope>NUCLEOTIDE SEQUENCE [LARGE SCALE GENOMIC DNA]</scope>
    <source>
        <strain evidence="16">WHYD16114868_AA</strain>
        <tissue evidence="16">Blood</tissue>
    </source>
</reference>
<protein>
    <recommendedName>
        <fullName evidence="5">RING-type E3 ubiquitin transferase</fullName>
        <ecNumber evidence="5">2.3.2.27</ecNumber>
    </recommendedName>
</protein>
<evidence type="ECO:0000256" key="1">
    <source>
        <dbReference type="ARBA" id="ARBA00000900"/>
    </source>
</evidence>
<accession>A0A444V290</accession>
<dbReference type="PANTHER" id="PTHR15710:SF21">
    <property type="entry name" value="E3 UBIQUITIN-PROTEIN LIGASE RNF126"/>
    <property type="match status" value="1"/>
</dbReference>
<dbReference type="EMBL" id="SCEB01003250">
    <property type="protein sequence ID" value="RXM94555.1"/>
    <property type="molecule type" value="Genomic_DNA"/>
</dbReference>
<comment type="catalytic activity">
    <reaction evidence="1">
        <text>S-ubiquitinyl-[E2 ubiquitin-conjugating enzyme]-L-cysteine + [acceptor protein]-L-lysine = [E2 ubiquitin-conjugating enzyme]-L-cysteine + N(6)-ubiquitinyl-[acceptor protein]-L-lysine.</text>
        <dbReference type="EC" id="2.3.2.27"/>
    </reaction>
</comment>
<feature type="compositionally biased region" description="Basic residues" evidence="14">
    <location>
        <begin position="123"/>
        <end position="133"/>
    </location>
</feature>
<evidence type="ECO:0000256" key="4">
    <source>
        <dbReference type="ARBA" id="ARBA00004906"/>
    </source>
</evidence>
<evidence type="ECO:0000256" key="8">
    <source>
        <dbReference type="ARBA" id="ARBA00022723"/>
    </source>
</evidence>
<comment type="subcellular location">
    <subcellularLocation>
        <location evidence="3">Cytoplasm</location>
    </subcellularLocation>
    <subcellularLocation>
        <location evidence="2">Nucleus</location>
    </subcellularLocation>
</comment>
<dbReference type="SMART" id="SM00184">
    <property type="entry name" value="RING"/>
    <property type="match status" value="1"/>
</dbReference>
<keyword evidence="11" id="KW-0862">Zinc</keyword>
<evidence type="ECO:0000256" key="6">
    <source>
        <dbReference type="ARBA" id="ARBA00022490"/>
    </source>
</evidence>
<evidence type="ECO:0000256" key="10">
    <source>
        <dbReference type="ARBA" id="ARBA00022786"/>
    </source>
</evidence>
<keyword evidence="9 13" id="KW-0863">Zinc-finger</keyword>
<dbReference type="PANTHER" id="PTHR15710">
    <property type="entry name" value="E3 UBIQUITIN-PROTEIN LIGASE PRAJA"/>
    <property type="match status" value="1"/>
</dbReference>
<feature type="compositionally biased region" description="Basic and acidic residues" evidence="14">
    <location>
        <begin position="99"/>
        <end position="114"/>
    </location>
</feature>
<comment type="caution">
    <text evidence="16">The sequence shown here is derived from an EMBL/GenBank/DDBJ whole genome shotgun (WGS) entry which is preliminary data.</text>
</comment>
<evidence type="ECO:0000313" key="17">
    <source>
        <dbReference type="Proteomes" id="UP000289886"/>
    </source>
</evidence>
<sequence>MAEAPTRPGRFFCHRCSAEISPHLPDYTCPRCESGFIEELPEERSAENGSTSSASTSDQNRHQFETLDQHMFTFPPGYGQFALGIFDENFEFSAGPSSEDNRETENRRERELASRQRYGARQPRARHMARRQTGRHEGVPTLEGFVFLIQNYSAVSEWNYSTYSHSKHRTGSLLLNQFENTGPPPADRDKIKSLPTVQVTEEHVGSGLECPVCKEDYTAGENVRQLPCNHMFHNDCIVPWLEQKLSDCERFASVKMLLVQQTNDSAGAVSRYAGEGTGRNVCPLGSDCQAMGRLFLSLQVCICLPLRGFLPTN</sequence>
<dbReference type="GO" id="GO:0008270">
    <property type="term" value="F:zinc ion binding"/>
    <property type="evidence" value="ECO:0007669"/>
    <property type="project" value="UniProtKB-KW"/>
</dbReference>
<comment type="pathway">
    <text evidence="4">Protein modification; protein ubiquitination.</text>
</comment>
<proteinExistence type="predicted"/>
<evidence type="ECO:0000256" key="11">
    <source>
        <dbReference type="ARBA" id="ARBA00022833"/>
    </source>
</evidence>
<evidence type="ECO:0000256" key="13">
    <source>
        <dbReference type="PROSITE-ProRule" id="PRU00175"/>
    </source>
</evidence>
<dbReference type="PROSITE" id="PS50089">
    <property type="entry name" value="ZF_RING_2"/>
    <property type="match status" value="1"/>
</dbReference>
<dbReference type="GO" id="GO:0061630">
    <property type="term" value="F:ubiquitin protein ligase activity"/>
    <property type="evidence" value="ECO:0007669"/>
    <property type="project" value="UniProtKB-EC"/>
</dbReference>
<dbReference type="GO" id="GO:0000209">
    <property type="term" value="P:protein polyubiquitination"/>
    <property type="evidence" value="ECO:0007669"/>
    <property type="project" value="UniProtKB-ARBA"/>
</dbReference>
<keyword evidence="12" id="KW-0539">Nucleus</keyword>
<keyword evidence="7" id="KW-0808">Transferase</keyword>
<dbReference type="AlphaFoldDB" id="A0A444V290"/>
<evidence type="ECO:0000259" key="15">
    <source>
        <dbReference type="PROSITE" id="PS50089"/>
    </source>
</evidence>
<keyword evidence="8" id="KW-0479">Metal-binding</keyword>
<keyword evidence="17" id="KW-1185">Reference proteome</keyword>
<evidence type="ECO:0000256" key="3">
    <source>
        <dbReference type="ARBA" id="ARBA00004496"/>
    </source>
</evidence>
<dbReference type="GO" id="GO:0005737">
    <property type="term" value="C:cytoplasm"/>
    <property type="evidence" value="ECO:0007669"/>
    <property type="project" value="UniProtKB-SubCell"/>
</dbReference>
<evidence type="ECO:0000256" key="12">
    <source>
        <dbReference type="ARBA" id="ARBA00023242"/>
    </source>
</evidence>
<feature type="region of interest" description="Disordered" evidence="14">
    <location>
        <begin position="92"/>
        <end position="134"/>
    </location>
</feature>
<gene>
    <name evidence="16" type="ORF">EOD39_17865</name>
</gene>
<dbReference type="EC" id="2.3.2.27" evidence="5"/>
<evidence type="ECO:0000256" key="14">
    <source>
        <dbReference type="SAM" id="MobiDB-lite"/>
    </source>
</evidence>
<dbReference type="InterPro" id="IPR001841">
    <property type="entry name" value="Znf_RING"/>
</dbReference>